<feature type="transmembrane region" description="Helical" evidence="11">
    <location>
        <begin position="170"/>
        <end position="192"/>
    </location>
</feature>
<comment type="cofactor">
    <cofactor evidence="1">
        <name>heme</name>
        <dbReference type="ChEBI" id="CHEBI:30413"/>
    </cofactor>
</comment>
<keyword evidence="5 11" id="KW-0812">Transmembrane</keyword>
<feature type="transmembrane region" description="Helical" evidence="11">
    <location>
        <begin position="82"/>
        <end position="103"/>
    </location>
</feature>
<evidence type="ECO:0000256" key="5">
    <source>
        <dbReference type="ARBA" id="ARBA00022692"/>
    </source>
</evidence>
<dbReference type="InterPro" id="IPR004224">
    <property type="entry name" value="Fum_red_B_TM"/>
</dbReference>
<keyword evidence="8 10" id="KW-0408">Iron</keyword>
<dbReference type="EMBL" id="CP041036">
    <property type="protein sequence ID" value="QDE29878.1"/>
    <property type="molecule type" value="Genomic_DNA"/>
</dbReference>
<dbReference type="SUPFAM" id="SSF81343">
    <property type="entry name" value="Fumarate reductase respiratory complex transmembrane subunits"/>
    <property type="match status" value="1"/>
</dbReference>
<dbReference type="InterPro" id="IPR000701">
    <property type="entry name" value="SuccDH_FuR_B_TM-su"/>
</dbReference>
<keyword evidence="13" id="KW-1185">Reference proteome</keyword>
<evidence type="ECO:0000256" key="10">
    <source>
        <dbReference type="PIRSR" id="PIRSR000177-1"/>
    </source>
</evidence>
<dbReference type="GO" id="GO:0016020">
    <property type="term" value="C:membrane"/>
    <property type="evidence" value="ECO:0007669"/>
    <property type="project" value="UniProtKB-SubCell"/>
</dbReference>
<dbReference type="CDD" id="cd00581">
    <property type="entry name" value="QFR_TypeB_TM"/>
    <property type="match status" value="1"/>
</dbReference>
<dbReference type="InterPro" id="IPR034804">
    <property type="entry name" value="SQR/QFR_C/D"/>
</dbReference>
<evidence type="ECO:0000256" key="1">
    <source>
        <dbReference type="ARBA" id="ARBA00001971"/>
    </source>
</evidence>
<keyword evidence="9 11" id="KW-0472">Membrane</keyword>
<comment type="function">
    <text evidence="2">Membrane-anchoring subunit of succinate dehydrogenase (SDH).</text>
</comment>
<accession>A0A4Y5YBE6</accession>
<dbReference type="Proteomes" id="UP000319809">
    <property type="component" value="Chromosome"/>
</dbReference>
<feature type="transmembrane region" description="Helical" evidence="11">
    <location>
        <begin position="213"/>
        <end position="232"/>
    </location>
</feature>
<evidence type="ECO:0000256" key="2">
    <source>
        <dbReference type="ARBA" id="ARBA00004050"/>
    </source>
</evidence>
<keyword evidence="7 11" id="KW-1133">Transmembrane helix</keyword>
<evidence type="ECO:0000313" key="12">
    <source>
        <dbReference type="EMBL" id="QDE29878.1"/>
    </source>
</evidence>
<keyword evidence="4 10" id="KW-0349">Heme</keyword>
<dbReference type="AlphaFoldDB" id="A0A4Y5YBE6"/>
<dbReference type="KEGG" id="spol:FH971_02190"/>
<dbReference type="NCBIfam" id="NF010072">
    <property type="entry name" value="PRK13553.1"/>
    <property type="match status" value="1"/>
</dbReference>
<protein>
    <submittedName>
        <fullName evidence="12">Fumarate reductase cytochrome b subunit</fullName>
    </submittedName>
</protein>
<evidence type="ECO:0000256" key="4">
    <source>
        <dbReference type="ARBA" id="ARBA00022617"/>
    </source>
</evidence>
<evidence type="ECO:0000256" key="7">
    <source>
        <dbReference type="ARBA" id="ARBA00022989"/>
    </source>
</evidence>
<evidence type="ECO:0000313" key="13">
    <source>
        <dbReference type="Proteomes" id="UP000319809"/>
    </source>
</evidence>
<evidence type="ECO:0000256" key="6">
    <source>
        <dbReference type="ARBA" id="ARBA00022723"/>
    </source>
</evidence>
<evidence type="ECO:0000256" key="3">
    <source>
        <dbReference type="ARBA" id="ARBA00004370"/>
    </source>
</evidence>
<evidence type="ECO:0000256" key="8">
    <source>
        <dbReference type="ARBA" id="ARBA00023004"/>
    </source>
</evidence>
<evidence type="ECO:0000256" key="9">
    <source>
        <dbReference type="ARBA" id="ARBA00023136"/>
    </source>
</evidence>
<sequence length="247" mass="27951">MATNSMQEKADSIVNTDKGFSNPIWASRADKLQSLSGVILGLFLLMHLHFESSILIGKEAFYQVGQILEGGIFSETGHGYPLITQIFSSIILLVVIIHAVFALRRFPTQIGQWRALRKQMRFLPHEDTKIWFWQMITGFLLFFLVPPHLFTMITNPEIGPHLSAERVYHFNAWILYVLLLPVVALHAVFGLYRVVVKWGLVEQRFALLKFAKVLLAYLMVLGVGSLLTYIAIGHSLSLPVVPYVSTL</sequence>
<gene>
    <name evidence="12" type="ORF">FH971_02190</name>
</gene>
<dbReference type="PIRSF" id="PIRSF000177">
    <property type="entry name" value="Fumar_rd_cyt_b"/>
    <property type="match status" value="1"/>
</dbReference>
<dbReference type="Pfam" id="PF01127">
    <property type="entry name" value="Sdh_cyt"/>
    <property type="match status" value="1"/>
</dbReference>
<feature type="transmembrane region" description="Helical" evidence="11">
    <location>
        <begin position="32"/>
        <end position="50"/>
    </location>
</feature>
<feature type="transmembrane region" description="Helical" evidence="11">
    <location>
        <begin position="130"/>
        <end position="150"/>
    </location>
</feature>
<feature type="binding site" description="axial binding residue" evidence="10">
    <location>
        <position position="148"/>
    </location>
    <ligand>
        <name>heme b</name>
        <dbReference type="ChEBI" id="CHEBI:60344"/>
        <label>bD</label>
    </ligand>
    <ligandPart>
        <name>Fe</name>
        <dbReference type="ChEBI" id="CHEBI:18248"/>
    </ligandPart>
</feature>
<feature type="binding site" description="axial binding residue" evidence="10">
    <location>
        <position position="98"/>
    </location>
    <ligand>
        <name>heme b</name>
        <dbReference type="ChEBI" id="CHEBI:60344"/>
        <label>bD</label>
    </ligand>
    <ligandPart>
        <name>Fe</name>
        <dbReference type="ChEBI" id="CHEBI:18248"/>
    </ligandPart>
</feature>
<dbReference type="Gene3D" id="1.20.1300.10">
    <property type="entry name" value="Fumarate reductase/succinate dehydrogenase, transmembrane subunit"/>
    <property type="match status" value="1"/>
</dbReference>
<dbReference type="GO" id="GO:0006099">
    <property type="term" value="P:tricarboxylic acid cycle"/>
    <property type="evidence" value="ECO:0007669"/>
    <property type="project" value="InterPro"/>
</dbReference>
<organism evidence="12 13">
    <name type="scientific">Shewanella polaris</name>
    <dbReference type="NCBI Taxonomy" id="2588449"/>
    <lineage>
        <taxon>Bacteria</taxon>
        <taxon>Pseudomonadati</taxon>
        <taxon>Pseudomonadota</taxon>
        <taxon>Gammaproteobacteria</taxon>
        <taxon>Alteromonadales</taxon>
        <taxon>Shewanellaceae</taxon>
        <taxon>Shewanella</taxon>
    </lineage>
</organism>
<dbReference type="NCBIfam" id="NF010073">
    <property type="entry name" value="PRK13554.1"/>
    <property type="match status" value="1"/>
</dbReference>
<feature type="binding site" description="axial binding residue" evidence="10">
    <location>
        <position position="47"/>
    </location>
    <ligand>
        <name>heme b</name>
        <dbReference type="ChEBI" id="CHEBI:60344"/>
        <label>bD</label>
    </ligand>
    <ligandPart>
        <name>Fe</name>
        <dbReference type="ChEBI" id="CHEBI:18248"/>
    </ligandPart>
</feature>
<reference evidence="12 13" key="1">
    <citation type="submission" date="2019-06" db="EMBL/GenBank/DDBJ databases">
        <title>The genome of Shewanella sp. SM1901.</title>
        <authorList>
            <person name="Cha Q."/>
        </authorList>
    </citation>
    <scope>NUCLEOTIDE SEQUENCE [LARGE SCALE GENOMIC DNA]</scope>
    <source>
        <strain evidence="12 13">SM1901</strain>
    </source>
</reference>
<dbReference type="GO" id="GO:0046872">
    <property type="term" value="F:metal ion binding"/>
    <property type="evidence" value="ECO:0007669"/>
    <property type="project" value="UniProtKB-KW"/>
</dbReference>
<proteinExistence type="predicted"/>
<feature type="binding site" description="axial binding residue" evidence="10">
    <location>
        <position position="186"/>
    </location>
    <ligand>
        <name>heme b</name>
        <dbReference type="ChEBI" id="CHEBI:60344"/>
        <label>bD</label>
    </ligand>
    <ligandPart>
        <name>Fe</name>
        <dbReference type="ChEBI" id="CHEBI:18248"/>
    </ligandPart>
</feature>
<evidence type="ECO:0000256" key="11">
    <source>
        <dbReference type="SAM" id="Phobius"/>
    </source>
</evidence>
<keyword evidence="6 10" id="KW-0479">Metal-binding</keyword>
<name>A0A4Y5YBE6_9GAMM</name>
<comment type="subcellular location">
    <subcellularLocation>
        <location evidence="3">Membrane</location>
    </subcellularLocation>
</comment>